<dbReference type="InterPro" id="IPR036922">
    <property type="entry name" value="Rieske_2Fe-2S_sf"/>
</dbReference>
<dbReference type="Proteomes" id="UP000001351">
    <property type="component" value="Chromosome"/>
</dbReference>
<dbReference type="KEGG" id="sur:STAUR_4006"/>
<dbReference type="Gene3D" id="3.60.15.10">
    <property type="entry name" value="Ribonuclease Z/Hydroxyacylglutathione hydrolase-like"/>
    <property type="match status" value="1"/>
</dbReference>
<evidence type="ECO:0000313" key="10">
    <source>
        <dbReference type="Proteomes" id="UP000032702"/>
    </source>
</evidence>
<evidence type="ECO:0000256" key="3">
    <source>
        <dbReference type="ARBA" id="ARBA00023004"/>
    </source>
</evidence>
<proteinExistence type="predicted"/>
<dbReference type="AlphaFoldDB" id="Q08TW6"/>
<dbReference type="eggNOG" id="COG2146">
    <property type="taxonomic scope" value="Bacteria"/>
</dbReference>
<sequence length="538" mass="62165">MRITFIGHAGFVVETDSAVVVMDPWLSPRGAFDSAWMQLPRNHHLAPQVRELLETSPKQRFLYISHEHRDHFDPEFLETLTKRDFSVLIPRFQRSALRDMFQAYGCKRIISCRDGQEIPLPGGGYVKLFLTESGTNRDSGVLVRGEGQSFLNLNDCKIHDRLSRIMEAEGSIDFFSAQFSGAIWHPTCYEYSREVYEDISLKKRASKFEAVARAIQTVKPKAFLAAAGPACFLDPSLFHLNQEKVNIFPRAPELFAFLKERLPGNSTQYIEPMPGDVLDVASVDWVHQVPERLTDENLHDYLHAYAADMAHVFRERRRNILLAEVDMIHEQLRVELRRKLDRLELHARVGMPLYMGLKELPGKWLRVDFRQRRVDAVAEITERGRYTMVVAATDISRVLERKLTWEELLLSFRHRMSRTPDVYEPILHAFLGLEIEDVGEFCEDLLAAEARRERTVVTAGGKRYSVQRFCPHQGADLTEAWIEGGRYLLCPRHRWQFDLQDGGRCSTNGLSIEAKCLPDTERERDRRQQPGRETQTRL</sequence>
<dbReference type="UniPathway" id="UPA00628"/>
<dbReference type="EMBL" id="CP002271">
    <property type="protein sequence ID" value="ADO71793.1"/>
    <property type="molecule type" value="Genomic_DNA"/>
</dbReference>
<dbReference type="PATRIC" id="fig|378806.16.peg.2839"/>
<dbReference type="eggNOG" id="COG2220">
    <property type="taxonomic scope" value="Bacteria"/>
</dbReference>
<dbReference type="Pfam" id="PF13483">
    <property type="entry name" value="Lactamase_B_3"/>
    <property type="match status" value="1"/>
</dbReference>
<dbReference type="STRING" id="378806.STAUR_4006"/>
<dbReference type="InterPro" id="IPR050114">
    <property type="entry name" value="UPF0173_UPF0282_UlaG_hydrolase"/>
</dbReference>
<evidence type="ECO:0000256" key="1">
    <source>
        <dbReference type="ARBA" id="ARBA00022714"/>
    </source>
</evidence>
<dbReference type="PROSITE" id="PS51296">
    <property type="entry name" value="RIESKE"/>
    <property type="match status" value="1"/>
</dbReference>
<reference evidence="7 9" key="2">
    <citation type="journal article" date="2011" name="Mol. Biol. Evol.">
        <title>Comparative genomic analysis of fruiting body formation in Myxococcales.</title>
        <authorList>
            <person name="Huntley S."/>
            <person name="Hamann N."/>
            <person name="Wegener-Feldbrugge S."/>
            <person name="Treuner-Lange A."/>
            <person name="Kube M."/>
            <person name="Reinhardt R."/>
            <person name="Klages S."/>
            <person name="Muller R."/>
            <person name="Ronning C.M."/>
            <person name="Nierman W.C."/>
            <person name="Sogaard-Andersen L."/>
        </authorList>
    </citation>
    <scope>NUCLEOTIDE SEQUENCE [LARGE SCALE GENOMIC DNA]</scope>
    <source>
        <strain evidence="7 9">DW4/3-1</strain>
    </source>
</reference>
<evidence type="ECO:0000256" key="2">
    <source>
        <dbReference type="ARBA" id="ARBA00022723"/>
    </source>
</evidence>
<keyword evidence="3" id="KW-0408">Iron</keyword>
<keyword evidence="4" id="KW-0411">Iron-sulfur</keyword>
<evidence type="ECO:0000259" key="6">
    <source>
        <dbReference type="PROSITE" id="PS51296"/>
    </source>
</evidence>
<dbReference type="GO" id="GO:0051537">
    <property type="term" value="F:2 iron, 2 sulfur cluster binding"/>
    <property type="evidence" value="ECO:0007669"/>
    <property type="project" value="UniProtKB-KW"/>
</dbReference>
<dbReference type="GO" id="GO:0046872">
    <property type="term" value="F:metal ion binding"/>
    <property type="evidence" value="ECO:0007669"/>
    <property type="project" value="UniProtKB-KW"/>
</dbReference>
<dbReference type="SUPFAM" id="SSF50022">
    <property type="entry name" value="ISP domain"/>
    <property type="match status" value="1"/>
</dbReference>
<dbReference type="Pfam" id="PF00355">
    <property type="entry name" value="Rieske"/>
    <property type="match status" value="1"/>
</dbReference>
<evidence type="ECO:0000313" key="7">
    <source>
        <dbReference type="EMBL" id="ADO71793.1"/>
    </source>
</evidence>
<dbReference type="SUPFAM" id="SSF56281">
    <property type="entry name" value="Metallo-hydrolase/oxidoreductase"/>
    <property type="match status" value="1"/>
</dbReference>
<dbReference type="Gene3D" id="2.102.10.10">
    <property type="entry name" value="Rieske [2Fe-2S] iron-sulphur domain"/>
    <property type="match status" value="1"/>
</dbReference>
<evidence type="ECO:0000256" key="5">
    <source>
        <dbReference type="SAM" id="MobiDB-lite"/>
    </source>
</evidence>
<evidence type="ECO:0000256" key="4">
    <source>
        <dbReference type="ARBA" id="ARBA00023014"/>
    </source>
</evidence>
<evidence type="ECO:0000313" key="8">
    <source>
        <dbReference type="EMBL" id="EAU63924.1"/>
    </source>
</evidence>
<protein>
    <submittedName>
        <fullName evidence="7">Iron-sulfur cluster-binding protein, Rieske family</fullName>
    </submittedName>
    <submittedName>
        <fullName evidence="8">Rieske [2Fe-2S] domain protein</fullName>
    </submittedName>
</protein>
<name>Q08TW6_STIAD</name>
<dbReference type="GO" id="GO:0006054">
    <property type="term" value="P:N-acetylneuraminate metabolic process"/>
    <property type="evidence" value="ECO:0007669"/>
    <property type="project" value="UniProtKB-UniPathway"/>
</dbReference>
<dbReference type="PANTHER" id="PTHR43546">
    <property type="entry name" value="UPF0173 METAL-DEPENDENT HYDROLASE MJ1163-RELATED"/>
    <property type="match status" value="1"/>
</dbReference>
<dbReference type="OrthoDB" id="9769355at2"/>
<dbReference type="HOGENOM" id="CLU_525630_0_0_7"/>
<dbReference type="Proteomes" id="UP000032702">
    <property type="component" value="Unassembled WGS sequence"/>
</dbReference>
<reference evidence="8 10" key="1">
    <citation type="submission" date="2006-04" db="EMBL/GenBank/DDBJ databases">
        <authorList>
            <person name="Nierman W.C."/>
        </authorList>
    </citation>
    <scope>NUCLEOTIDE SEQUENCE [LARGE SCALE GENOMIC DNA]</scope>
    <source>
        <strain evidence="8 10">DW4/3-1</strain>
    </source>
</reference>
<dbReference type="RefSeq" id="WP_002617161.1">
    <property type="nucleotide sequence ID" value="NC_014623.1"/>
</dbReference>
<accession>Q08TW6</accession>
<organism evidence="8 10">
    <name type="scientific">Stigmatella aurantiaca (strain DW4/3-1)</name>
    <dbReference type="NCBI Taxonomy" id="378806"/>
    <lineage>
        <taxon>Bacteria</taxon>
        <taxon>Pseudomonadati</taxon>
        <taxon>Myxococcota</taxon>
        <taxon>Myxococcia</taxon>
        <taxon>Myxococcales</taxon>
        <taxon>Cystobacterineae</taxon>
        <taxon>Archangiaceae</taxon>
        <taxon>Stigmatella</taxon>
    </lineage>
</organism>
<keyword evidence="1" id="KW-0001">2Fe-2S</keyword>
<evidence type="ECO:0000313" key="9">
    <source>
        <dbReference type="Proteomes" id="UP000001351"/>
    </source>
</evidence>
<gene>
    <name evidence="7" type="ordered locus">STAUR_4006</name>
    <name evidence="8" type="ORF">STIAU_0265</name>
</gene>
<dbReference type="CDD" id="cd03467">
    <property type="entry name" value="Rieske"/>
    <property type="match status" value="1"/>
</dbReference>
<dbReference type="EMBL" id="AAMD01000138">
    <property type="protein sequence ID" value="EAU63924.1"/>
    <property type="molecule type" value="Genomic_DNA"/>
</dbReference>
<dbReference type="PANTHER" id="PTHR43546:SF3">
    <property type="entry name" value="UPF0173 METAL-DEPENDENT HYDROLASE MJ1163"/>
    <property type="match status" value="1"/>
</dbReference>
<dbReference type="InterPro" id="IPR036866">
    <property type="entry name" value="RibonucZ/Hydroxyglut_hydro"/>
</dbReference>
<keyword evidence="9" id="KW-1185">Reference proteome</keyword>
<feature type="region of interest" description="Disordered" evidence="5">
    <location>
        <begin position="516"/>
        <end position="538"/>
    </location>
</feature>
<keyword evidence="2" id="KW-0479">Metal-binding</keyword>
<dbReference type="InterPro" id="IPR017941">
    <property type="entry name" value="Rieske_2Fe-2S"/>
</dbReference>
<feature type="domain" description="Rieske" evidence="6">
    <location>
        <begin position="456"/>
        <end position="505"/>
    </location>
</feature>